<dbReference type="EMBL" id="CP011371">
    <property type="protein sequence ID" value="AKJ27048.1"/>
    <property type="molecule type" value="Genomic_DNA"/>
</dbReference>
<name>A0A0G3BGE8_9BURK</name>
<dbReference type="Proteomes" id="UP000035352">
    <property type="component" value="Chromosome"/>
</dbReference>
<dbReference type="Pfam" id="PF13276">
    <property type="entry name" value="HTH_21"/>
    <property type="match status" value="1"/>
</dbReference>
<dbReference type="InterPro" id="IPR012337">
    <property type="entry name" value="RNaseH-like_sf"/>
</dbReference>
<feature type="domain" description="Integrase catalytic" evidence="1">
    <location>
        <begin position="94"/>
        <end position="261"/>
    </location>
</feature>
<dbReference type="InterPro" id="IPR036397">
    <property type="entry name" value="RNaseH_sf"/>
</dbReference>
<dbReference type="SUPFAM" id="SSF53098">
    <property type="entry name" value="Ribonuclease H-like"/>
    <property type="match status" value="1"/>
</dbReference>
<dbReference type="PATRIC" id="fig|413882.6.peg.370"/>
<dbReference type="NCBIfam" id="NF033516">
    <property type="entry name" value="transpos_IS3"/>
    <property type="match status" value="1"/>
</dbReference>
<accession>A0A0G3BGE8</accession>
<dbReference type="InterPro" id="IPR048020">
    <property type="entry name" value="Transpos_IS3"/>
</dbReference>
<protein>
    <submittedName>
        <fullName evidence="2">Transposase</fullName>
    </submittedName>
</protein>
<dbReference type="GO" id="GO:0003676">
    <property type="term" value="F:nucleic acid binding"/>
    <property type="evidence" value="ECO:0007669"/>
    <property type="project" value="InterPro"/>
</dbReference>
<organism evidence="2 3">
    <name type="scientific">Caldimonas brevitalea</name>
    <dbReference type="NCBI Taxonomy" id="413882"/>
    <lineage>
        <taxon>Bacteria</taxon>
        <taxon>Pseudomonadati</taxon>
        <taxon>Pseudomonadota</taxon>
        <taxon>Betaproteobacteria</taxon>
        <taxon>Burkholderiales</taxon>
        <taxon>Sphaerotilaceae</taxon>
        <taxon>Caldimonas</taxon>
    </lineage>
</organism>
<sequence>MVTEHRLSIARACTAAGLSRAAYYKTPVLPQEKDAEVIDALNGMVQRNGRWGFWKCFDRLRLDGRPWNHKRVWRVYCELGLNLPRRTKKRIPKRERIPLAAGAFINEGWALDFMHDVLYDGRRFRTLNVIDEANREALAVEVSQSIPSTLLIRTLDRLIEWYGAPKAIRMDNGPEMTSHEFVQWAQRKGIALNYIEPGEPNQNAYIERFNKTYRTEVLDAYLFSSIEHVKAITEEWLTQYNEYRPHDSLGGIPPRQFMPRLTTTTAADFRNQLSA</sequence>
<dbReference type="AlphaFoldDB" id="A0A0G3BGE8"/>
<dbReference type="InterPro" id="IPR025948">
    <property type="entry name" value="HTH-like_dom"/>
</dbReference>
<evidence type="ECO:0000313" key="3">
    <source>
        <dbReference type="Proteomes" id="UP000035352"/>
    </source>
</evidence>
<reference evidence="2 3" key="1">
    <citation type="submission" date="2015-05" db="EMBL/GenBank/DDBJ databases">
        <authorList>
            <person name="Tang B."/>
            <person name="Yu Y."/>
        </authorList>
    </citation>
    <scope>NUCLEOTIDE SEQUENCE [LARGE SCALE GENOMIC DNA]</scope>
    <source>
        <strain evidence="2 3">DSM 7029</strain>
    </source>
</reference>
<dbReference type="GO" id="GO:0015074">
    <property type="term" value="P:DNA integration"/>
    <property type="evidence" value="ECO:0007669"/>
    <property type="project" value="InterPro"/>
</dbReference>
<proteinExistence type="predicted"/>
<keyword evidence="3" id="KW-1185">Reference proteome</keyword>
<dbReference type="PROSITE" id="PS50994">
    <property type="entry name" value="INTEGRASE"/>
    <property type="match status" value="1"/>
</dbReference>
<dbReference type="Pfam" id="PF13683">
    <property type="entry name" value="rve_3"/>
    <property type="match status" value="1"/>
</dbReference>
<dbReference type="Gene3D" id="3.30.420.10">
    <property type="entry name" value="Ribonuclease H-like superfamily/Ribonuclease H"/>
    <property type="match status" value="1"/>
</dbReference>
<evidence type="ECO:0000259" key="1">
    <source>
        <dbReference type="PROSITE" id="PS50994"/>
    </source>
</evidence>
<gene>
    <name evidence="2" type="ORF">AAW51_0357</name>
</gene>
<evidence type="ECO:0000313" key="2">
    <source>
        <dbReference type="EMBL" id="AKJ27048.1"/>
    </source>
</evidence>
<dbReference type="InterPro" id="IPR001584">
    <property type="entry name" value="Integrase_cat-core"/>
</dbReference>
<dbReference type="KEGG" id="pbh:AAW51_0357"/>
<dbReference type="PANTHER" id="PTHR47515:SF2">
    <property type="entry name" value="INTEGRASE CORE DOMAIN PROTEIN"/>
    <property type="match status" value="1"/>
</dbReference>
<dbReference type="PANTHER" id="PTHR47515">
    <property type="entry name" value="LOW CALCIUM RESPONSE LOCUS PROTEIN T"/>
    <property type="match status" value="1"/>
</dbReference>
<dbReference type="STRING" id="413882.AAW51_0357"/>